<evidence type="ECO:0000259" key="15">
    <source>
        <dbReference type="Pfam" id="PF01433"/>
    </source>
</evidence>
<dbReference type="InterPro" id="IPR027268">
    <property type="entry name" value="Peptidase_M4/M1_CTD_sf"/>
</dbReference>
<evidence type="ECO:0000256" key="11">
    <source>
        <dbReference type="PIRSR" id="PIRSR634016-1"/>
    </source>
</evidence>
<keyword evidence="18" id="KW-1185">Reference proteome</keyword>
<feature type="site" description="Transition state stabilizer" evidence="13">
    <location>
        <position position="391"/>
    </location>
</feature>
<keyword evidence="6" id="KW-0645">Protease</keyword>
<feature type="domain" description="Peptidase M1 membrane alanine aminopeptidase" evidence="15">
    <location>
        <begin position="234"/>
        <end position="438"/>
    </location>
</feature>
<dbReference type="GO" id="GO:0008270">
    <property type="term" value="F:zinc ion binding"/>
    <property type="evidence" value="ECO:0007669"/>
    <property type="project" value="InterPro"/>
</dbReference>
<dbReference type="GO" id="GO:0016020">
    <property type="term" value="C:membrane"/>
    <property type="evidence" value="ECO:0007669"/>
    <property type="project" value="TreeGrafter"/>
</dbReference>
<organism evidence="17 18">
    <name type="scientific">Paludibaculum fermentans</name>
    <dbReference type="NCBI Taxonomy" id="1473598"/>
    <lineage>
        <taxon>Bacteria</taxon>
        <taxon>Pseudomonadati</taxon>
        <taxon>Acidobacteriota</taxon>
        <taxon>Terriglobia</taxon>
        <taxon>Bryobacterales</taxon>
        <taxon>Bryobacteraceae</taxon>
        <taxon>Paludibaculum</taxon>
    </lineage>
</organism>
<evidence type="ECO:0000256" key="1">
    <source>
        <dbReference type="ARBA" id="ARBA00000098"/>
    </source>
</evidence>
<dbReference type="RefSeq" id="WP_194446560.1">
    <property type="nucleotide sequence ID" value="NZ_CP063849.1"/>
</dbReference>
<evidence type="ECO:0000256" key="6">
    <source>
        <dbReference type="ARBA" id="ARBA00022670"/>
    </source>
</evidence>
<dbReference type="InterPro" id="IPR045357">
    <property type="entry name" value="Aminopeptidase_N-like_N"/>
</dbReference>
<feature type="binding site" evidence="12">
    <location>
        <position position="306"/>
    </location>
    <ligand>
        <name>Zn(2+)</name>
        <dbReference type="ChEBI" id="CHEBI:29105"/>
        <note>catalytic</note>
    </ligand>
</feature>
<dbReference type="Gene3D" id="1.10.390.10">
    <property type="entry name" value="Neutral Protease Domain 2"/>
    <property type="match status" value="1"/>
</dbReference>
<dbReference type="EC" id="3.4.11.2" evidence="3"/>
<dbReference type="InterPro" id="IPR001930">
    <property type="entry name" value="Peptidase_M1"/>
</dbReference>
<dbReference type="Pfam" id="PF17900">
    <property type="entry name" value="Peptidase_M1_N"/>
    <property type="match status" value="1"/>
</dbReference>
<reference evidence="17 18" key="1">
    <citation type="submission" date="2020-10" db="EMBL/GenBank/DDBJ databases">
        <title>Complete genome sequence of Paludibaculum fermentans P105T, a facultatively anaerobic acidobacterium capable of dissimilatory Fe(III) reduction.</title>
        <authorList>
            <person name="Dedysh S.N."/>
            <person name="Beletsky A.V."/>
            <person name="Kulichevskaya I.S."/>
            <person name="Mardanov A.V."/>
            <person name="Ravin N.V."/>
        </authorList>
    </citation>
    <scope>NUCLEOTIDE SEQUENCE [LARGE SCALE GENOMIC DNA]</scope>
    <source>
        <strain evidence="17 18">P105</strain>
    </source>
</reference>
<comment type="similarity">
    <text evidence="2">Belongs to the peptidase M1 family.</text>
</comment>
<name>A0A7S7NJR5_PALFE</name>
<dbReference type="PANTHER" id="PTHR11533">
    <property type="entry name" value="PROTEASE M1 ZINC METALLOPROTEASE"/>
    <property type="match status" value="1"/>
</dbReference>
<dbReference type="InterPro" id="IPR042097">
    <property type="entry name" value="Aminopeptidase_N-like_N_sf"/>
</dbReference>
<dbReference type="GO" id="GO:0070006">
    <property type="term" value="F:metalloaminopeptidase activity"/>
    <property type="evidence" value="ECO:0007669"/>
    <property type="project" value="TreeGrafter"/>
</dbReference>
<dbReference type="EMBL" id="CP063849">
    <property type="protein sequence ID" value="QOY84890.1"/>
    <property type="molecule type" value="Genomic_DNA"/>
</dbReference>
<feature type="active site" description="Proton acceptor" evidence="11">
    <location>
        <position position="307"/>
    </location>
</feature>
<feature type="binding site" evidence="12">
    <location>
        <position position="310"/>
    </location>
    <ligand>
        <name>Zn(2+)</name>
        <dbReference type="ChEBI" id="CHEBI:29105"/>
        <note>catalytic</note>
    </ligand>
</feature>
<keyword evidence="5" id="KW-0031">Aminopeptidase</keyword>
<proteinExistence type="inferred from homology"/>
<feature type="binding site" evidence="12">
    <location>
        <position position="329"/>
    </location>
    <ligand>
        <name>Zn(2+)</name>
        <dbReference type="ChEBI" id="CHEBI:29105"/>
        <note>catalytic</note>
    </ligand>
</feature>
<dbReference type="InterPro" id="IPR050344">
    <property type="entry name" value="Peptidase_M1_aminopeptidases"/>
</dbReference>
<keyword evidence="14" id="KW-0732">Signal</keyword>
<dbReference type="Gene3D" id="2.60.40.1730">
    <property type="entry name" value="tricorn interacting facor f3 domain"/>
    <property type="match status" value="1"/>
</dbReference>
<evidence type="ECO:0000256" key="2">
    <source>
        <dbReference type="ARBA" id="ARBA00010136"/>
    </source>
</evidence>
<dbReference type="GO" id="GO:0006508">
    <property type="term" value="P:proteolysis"/>
    <property type="evidence" value="ECO:0007669"/>
    <property type="project" value="UniProtKB-KW"/>
</dbReference>
<dbReference type="PANTHER" id="PTHR11533:SF174">
    <property type="entry name" value="PUROMYCIN-SENSITIVE AMINOPEPTIDASE-RELATED"/>
    <property type="match status" value="1"/>
</dbReference>
<evidence type="ECO:0000256" key="13">
    <source>
        <dbReference type="PIRSR" id="PIRSR634016-4"/>
    </source>
</evidence>
<keyword evidence="9 12" id="KW-0862">Zinc</keyword>
<feature type="chain" id="PRO_5032918939" description="Aminopeptidase N" evidence="14">
    <location>
        <begin position="19"/>
        <end position="592"/>
    </location>
</feature>
<evidence type="ECO:0000256" key="14">
    <source>
        <dbReference type="SAM" id="SignalP"/>
    </source>
</evidence>
<dbReference type="Pfam" id="PF01433">
    <property type="entry name" value="Peptidase_M1"/>
    <property type="match status" value="1"/>
</dbReference>
<dbReference type="InterPro" id="IPR014782">
    <property type="entry name" value="Peptidase_M1_dom"/>
</dbReference>
<feature type="signal peptide" evidence="14">
    <location>
        <begin position="1"/>
        <end position="18"/>
    </location>
</feature>
<evidence type="ECO:0000256" key="7">
    <source>
        <dbReference type="ARBA" id="ARBA00022723"/>
    </source>
</evidence>
<dbReference type="CDD" id="cd09601">
    <property type="entry name" value="M1_APN-Q_like"/>
    <property type="match status" value="1"/>
</dbReference>
<dbReference type="AlphaFoldDB" id="A0A7S7NJR5"/>
<keyword evidence="8" id="KW-0378">Hydrolase</keyword>
<accession>A0A7S7NJR5</accession>
<evidence type="ECO:0000256" key="8">
    <source>
        <dbReference type="ARBA" id="ARBA00022801"/>
    </source>
</evidence>
<feature type="domain" description="Aminopeptidase N-like N-terminal" evidence="16">
    <location>
        <begin position="20"/>
        <end position="195"/>
    </location>
</feature>
<dbReference type="SUPFAM" id="SSF63737">
    <property type="entry name" value="Leukotriene A4 hydrolase N-terminal domain"/>
    <property type="match status" value="1"/>
</dbReference>
<evidence type="ECO:0000256" key="3">
    <source>
        <dbReference type="ARBA" id="ARBA00012564"/>
    </source>
</evidence>
<sequence length="592" mass="65463">MKTLRLFACLLLAAGMWAAQPLRYALDLTVVPERPEFNGVVHITVRLDAATRALTLNAKDLVPAAAQVRLGGRTFTARASVLNPEELRVEWPQPLGPGAAEVEIHYQGRIDDKAMDGPYRRQVEGQWYVFTTFTAIEARRAVPCFDEPRYKTPWKLTLHVRREHRAFSNAPLESEADEPEGMKVVRFTETAPLPSELVAFAIGPFDTVNGPDAGERKVPVRVVTPKGRGEQGRYAADITNRVLEGLERYTGIPYPFRKLDHLARAEGAFGAVENPGLINYQQSTLLAEPGKDSEQWRERLRQIMTHELAHQWFGNLVTQAGWEDVWLSEGFATWLAGVMMDAEHPATEKHLAAVAARERIMAADVGPKARPVRVPMKNREDLKDVYSRMVYQKGAAVLLMLEGWHGAQRFQGELQRYLKQRPFGTATTDDLADALDAKPTLHSFLDQPGVPSVQVKRKCESGRGALVVEQTAGEARWSVPVCWKTNAGQACTLLTEAAREVPMEACPAWVFANAGGTGYYRTVWTEAELEAVAQGGLPELTPAERLTLVYDLKAGGHGRALLAVLARDAQPRVAQAAAEALKTLKESGQEKP</sequence>
<comment type="cofactor">
    <cofactor evidence="12">
        <name>Zn(2+)</name>
        <dbReference type="ChEBI" id="CHEBI:29105"/>
    </cofactor>
    <text evidence="12">Binds 1 zinc ion per subunit.</text>
</comment>
<evidence type="ECO:0000313" key="17">
    <source>
        <dbReference type="EMBL" id="QOY84890.1"/>
    </source>
</evidence>
<dbReference type="GO" id="GO:0005615">
    <property type="term" value="C:extracellular space"/>
    <property type="evidence" value="ECO:0007669"/>
    <property type="project" value="TreeGrafter"/>
</dbReference>
<dbReference type="GO" id="GO:0043171">
    <property type="term" value="P:peptide catabolic process"/>
    <property type="evidence" value="ECO:0007669"/>
    <property type="project" value="TreeGrafter"/>
</dbReference>
<dbReference type="Gene3D" id="2.60.40.1910">
    <property type="match status" value="1"/>
</dbReference>
<evidence type="ECO:0000256" key="5">
    <source>
        <dbReference type="ARBA" id="ARBA00022438"/>
    </source>
</evidence>
<protein>
    <recommendedName>
        <fullName evidence="4">Aminopeptidase N</fullName>
        <ecNumber evidence="3">3.4.11.2</ecNumber>
    </recommendedName>
</protein>
<keyword evidence="7 12" id="KW-0479">Metal-binding</keyword>
<dbReference type="GO" id="GO:0005737">
    <property type="term" value="C:cytoplasm"/>
    <property type="evidence" value="ECO:0007669"/>
    <property type="project" value="TreeGrafter"/>
</dbReference>
<evidence type="ECO:0000259" key="16">
    <source>
        <dbReference type="Pfam" id="PF17900"/>
    </source>
</evidence>
<dbReference type="GO" id="GO:0016285">
    <property type="term" value="F:alanyl aminopeptidase activity"/>
    <property type="evidence" value="ECO:0007669"/>
    <property type="project" value="UniProtKB-EC"/>
</dbReference>
<dbReference type="GO" id="GO:0042277">
    <property type="term" value="F:peptide binding"/>
    <property type="evidence" value="ECO:0007669"/>
    <property type="project" value="TreeGrafter"/>
</dbReference>
<evidence type="ECO:0000256" key="4">
    <source>
        <dbReference type="ARBA" id="ARBA00015611"/>
    </source>
</evidence>
<evidence type="ECO:0000313" key="18">
    <source>
        <dbReference type="Proteomes" id="UP000593892"/>
    </source>
</evidence>
<dbReference type="SUPFAM" id="SSF55486">
    <property type="entry name" value="Metalloproteases ('zincins'), catalytic domain"/>
    <property type="match status" value="1"/>
</dbReference>
<evidence type="ECO:0000256" key="9">
    <source>
        <dbReference type="ARBA" id="ARBA00022833"/>
    </source>
</evidence>
<comment type="catalytic activity">
    <reaction evidence="1">
        <text>Release of an N-terminal amino acid, Xaa-|-Yaa- from a peptide, amide or arylamide. Xaa is preferably Ala, but may be most amino acids including Pro (slow action). When a terminal hydrophobic residue is followed by a prolyl residue, the two may be released as an intact Xaa-Pro dipeptide.</text>
        <dbReference type="EC" id="3.4.11.2"/>
    </reaction>
</comment>
<evidence type="ECO:0000256" key="10">
    <source>
        <dbReference type="ARBA" id="ARBA00023049"/>
    </source>
</evidence>
<dbReference type="Proteomes" id="UP000593892">
    <property type="component" value="Chromosome"/>
</dbReference>
<dbReference type="KEGG" id="pfer:IRI77_18680"/>
<dbReference type="PRINTS" id="PR00756">
    <property type="entry name" value="ALADIPTASE"/>
</dbReference>
<dbReference type="InterPro" id="IPR034016">
    <property type="entry name" value="M1_APN-typ"/>
</dbReference>
<keyword evidence="10" id="KW-0482">Metalloprotease</keyword>
<gene>
    <name evidence="17" type="ORF">IRI77_18680</name>
</gene>
<evidence type="ECO:0000256" key="12">
    <source>
        <dbReference type="PIRSR" id="PIRSR634016-3"/>
    </source>
</evidence>